<organism evidence="1 2">
    <name type="scientific">Pleurodeles waltl</name>
    <name type="common">Iberian ribbed newt</name>
    <dbReference type="NCBI Taxonomy" id="8319"/>
    <lineage>
        <taxon>Eukaryota</taxon>
        <taxon>Metazoa</taxon>
        <taxon>Chordata</taxon>
        <taxon>Craniata</taxon>
        <taxon>Vertebrata</taxon>
        <taxon>Euteleostomi</taxon>
        <taxon>Amphibia</taxon>
        <taxon>Batrachia</taxon>
        <taxon>Caudata</taxon>
        <taxon>Salamandroidea</taxon>
        <taxon>Salamandridae</taxon>
        <taxon>Pleurodelinae</taxon>
        <taxon>Pleurodeles</taxon>
    </lineage>
</organism>
<name>A0AAV7VTA5_PLEWA</name>
<comment type="caution">
    <text evidence="1">The sequence shown here is derived from an EMBL/GenBank/DDBJ whole genome shotgun (WGS) entry which is preliminary data.</text>
</comment>
<sequence>MQCHSDIGEQRLLMQSRRSKARLCCRDVTSYLWQARAHVRMAIDDGSFAGEKRPASVLYYADEGMNVPTSSEPRFPTRVMPRQLVAPMSLQRAAAIARACFRQSDTTDWAHSIGVVSTDCRREAELPN</sequence>
<evidence type="ECO:0000313" key="1">
    <source>
        <dbReference type="EMBL" id="KAJ1204934.1"/>
    </source>
</evidence>
<keyword evidence="2" id="KW-1185">Reference proteome</keyword>
<gene>
    <name evidence="1" type="ORF">NDU88_000369</name>
</gene>
<accession>A0AAV7VTA5</accession>
<protein>
    <submittedName>
        <fullName evidence="1">Uncharacterized protein</fullName>
    </submittedName>
</protein>
<dbReference type="AlphaFoldDB" id="A0AAV7VTA5"/>
<evidence type="ECO:0000313" key="2">
    <source>
        <dbReference type="Proteomes" id="UP001066276"/>
    </source>
</evidence>
<proteinExistence type="predicted"/>
<reference evidence="1" key="1">
    <citation type="journal article" date="2022" name="bioRxiv">
        <title>Sequencing and chromosome-scale assembly of the giantPleurodeles waltlgenome.</title>
        <authorList>
            <person name="Brown T."/>
            <person name="Elewa A."/>
            <person name="Iarovenko S."/>
            <person name="Subramanian E."/>
            <person name="Araus A.J."/>
            <person name="Petzold A."/>
            <person name="Susuki M."/>
            <person name="Suzuki K.-i.T."/>
            <person name="Hayashi T."/>
            <person name="Toyoda A."/>
            <person name="Oliveira C."/>
            <person name="Osipova E."/>
            <person name="Leigh N.D."/>
            <person name="Simon A."/>
            <person name="Yun M.H."/>
        </authorList>
    </citation>
    <scope>NUCLEOTIDE SEQUENCE</scope>
    <source>
        <strain evidence="1">20211129_DDA</strain>
        <tissue evidence="1">Liver</tissue>
    </source>
</reference>
<dbReference type="Proteomes" id="UP001066276">
    <property type="component" value="Chromosome 1_2"/>
</dbReference>
<dbReference type="EMBL" id="JANPWB010000002">
    <property type="protein sequence ID" value="KAJ1204934.1"/>
    <property type="molecule type" value="Genomic_DNA"/>
</dbReference>